<reference evidence="1 2" key="1">
    <citation type="journal article" date="2023" name="Mol. Biol. Evol.">
        <title>Genomics of Secondarily Temperate Adaptation in the Only Non-Antarctic Icefish.</title>
        <authorList>
            <person name="Rivera-Colon A.G."/>
            <person name="Rayamajhi N."/>
            <person name="Minhas B.F."/>
            <person name="Madrigal G."/>
            <person name="Bilyk K.T."/>
            <person name="Yoon V."/>
            <person name="Hune M."/>
            <person name="Gregory S."/>
            <person name="Cheng C.H.C."/>
            <person name="Catchen J.M."/>
        </authorList>
    </citation>
    <scope>NUCLEOTIDE SEQUENCE [LARGE SCALE GENOMIC DNA]</scope>
    <source>
        <tissue evidence="1">White muscle</tissue>
    </source>
</reference>
<accession>A0AAN8DH59</accession>
<sequence>MLPSNAHLPRGSFSAARSWPVAFQAGEGRGGSPLYWGGKGRVVLGGNGWGVVRLQRPALLSHTKSAPRLTQHKVNPHPTTLSRNESCPAVFESSHPSAVLKPACLLNDKVLMVDLKEIQLDEDFPKQSMSCMDIRCDASQASPQLDDVAHT</sequence>
<dbReference type="AlphaFoldDB" id="A0AAN8DH59"/>
<name>A0AAN8DH59_CHAGU</name>
<dbReference type="EMBL" id="JAURVH010001521">
    <property type="protein sequence ID" value="KAK5923126.1"/>
    <property type="molecule type" value="Genomic_DNA"/>
</dbReference>
<gene>
    <name evidence="1" type="ORF">CgunFtcFv8_000125</name>
</gene>
<evidence type="ECO:0000313" key="2">
    <source>
        <dbReference type="Proteomes" id="UP001331515"/>
    </source>
</evidence>
<protein>
    <submittedName>
        <fullName evidence="1">Uncharacterized protein</fullName>
    </submittedName>
</protein>
<proteinExistence type="predicted"/>
<dbReference type="Proteomes" id="UP001331515">
    <property type="component" value="Unassembled WGS sequence"/>
</dbReference>
<keyword evidence="2" id="KW-1185">Reference proteome</keyword>
<comment type="caution">
    <text evidence="1">The sequence shown here is derived from an EMBL/GenBank/DDBJ whole genome shotgun (WGS) entry which is preliminary data.</text>
</comment>
<organism evidence="1 2">
    <name type="scientific">Champsocephalus gunnari</name>
    <name type="common">Mackerel icefish</name>
    <dbReference type="NCBI Taxonomy" id="52237"/>
    <lineage>
        <taxon>Eukaryota</taxon>
        <taxon>Metazoa</taxon>
        <taxon>Chordata</taxon>
        <taxon>Craniata</taxon>
        <taxon>Vertebrata</taxon>
        <taxon>Euteleostomi</taxon>
        <taxon>Actinopterygii</taxon>
        <taxon>Neopterygii</taxon>
        <taxon>Teleostei</taxon>
        <taxon>Neoteleostei</taxon>
        <taxon>Acanthomorphata</taxon>
        <taxon>Eupercaria</taxon>
        <taxon>Perciformes</taxon>
        <taxon>Notothenioidei</taxon>
        <taxon>Channichthyidae</taxon>
        <taxon>Champsocephalus</taxon>
    </lineage>
</organism>
<evidence type="ECO:0000313" key="1">
    <source>
        <dbReference type="EMBL" id="KAK5923126.1"/>
    </source>
</evidence>